<accession>A0AAV9Q1Q2</accession>
<dbReference type="Proteomes" id="UP001345827">
    <property type="component" value="Unassembled WGS sequence"/>
</dbReference>
<proteinExistence type="predicted"/>
<name>A0AAV9Q1Q2_9PEZI</name>
<organism evidence="1 2">
    <name type="scientific">Vermiconidia calcicola</name>
    <dbReference type="NCBI Taxonomy" id="1690605"/>
    <lineage>
        <taxon>Eukaryota</taxon>
        <taxon>Fungi</taxon>
        <taxon>Dikarya</taxon>
        <taxon>Ascomycota</taxon>
        <taxon>Pezizomycotina</taxon>
        <taxon>Dothideomycetes</taxon>
        <taxon>Dothideomycetidae</taxon>
        <taxon>Mycosphaerellales</taxon>
        <taxon>Extremaceae</taxon>
        <taxon>Vermiconidia</taxon>
    </lineage>
</organism>
<reference evidence="1 2" key="1">
    <citation type="submission" date="2023-06" db="EMBL/GenBank/DDBJ databases">
        <title>Black Yeasts Isolated from many extreme environments.</title>
        <authorList>
            <person name="Coleine C."/>
            <person name="Stajich J.E."/>
            <person name="Selbmann L."/>
        </authorList>
    </citation>
    <scope>NUCLEOTIDE SEQUENCE [LARGE SCALE GENOMIC DNA]</scope>
    <source>
        <strain evidence="1 2">CCFEE 5887</strain>
    </source>
</reference>
<keyword evidence="2" id="KW-1185">Reference proteome</keyword>
<gene>
    <name evidence="1" type="ORF">LTR25_007328</name>
</gene>
<dbReference type="AlphaFoldDB" id="A0AAV9Q1Q2"/>
<protein>
    <submittedName>
        <fullName evidence="1">Uncharacterized protein</fullName>
    </submittedName>
</protein>
<dbReference type="EMBL" id="JAXLQG010000013">
    <property type="protein sequence ID" value="KAK5533462.1"/>
    <property type="molecule type" value="Genomic_DNA"/>
</dbReference>
<sequence length="363" mass="41372">MATSPSSSPCVSACSCTEPLPVHTTPTISHDNKTVETCAQCNGIIVIPMPMPERTPPIFSSFRFFDLPPEVRDVVLAYFADVPPYPFLRVDKPHDIDVVNVDRGTTCKQPCHFGAQPDESPIRYFSIWEREHHPWKLPKEWQEYRDVTTTRKSLLSVSKAVRSEWAPTFYRTTTIHVGDPCPARPEFVGIDPAPRRFEETFLCKIEQPLLSCIRRLVYYPARDRGTSALEPFNSIPFDDFSGIRELKAIVGKYRALGDLDELSLFFRPQPYEPLPVIITRMFNGTPTGTYRQTWGVIDSKGDWQALEYGVRNGFGVEREMGIGNSAGLPPRFGKSLVIWWKLKIERKSRDESLKTERRGGESR</sequence>
<evidence type="ECO:0000313" key="1">
    <source>
        <dbReference type="EMBL" id="KAK5533462.1"/>
    </source>
</evidence>
<evidence type="ECO:0000313" key="2">
    <source>
        <dbReference type="Proteomes" id="UP001345827"/>
    </source>
</evidence>
<comment type="caution">
    <text evidence="1">The sequence shown here is derived from an EMBL/GenBank/DDBJ whole genome shotgun (WGS) entry which is preliminary data.</text>
</comment>